<name>A0A8K0WW93_9HYPO</name>
<accession>A0A8K0WW93</accession>
<dbReference type="EMBL" id="JAGPNK010000002">
    <property type="protein sequence ID" value="KAH7325624.1"/>
    <property type="molecule type" value="Genomic_DNA"/>
</dbReference>
<evidence type="ECO:0000313" key="2">
    <source>
        <dbReference type="Proteomes" id="UP000813444"/>
    </source>
</evidence>
<reference evidence="1" key="1">
    <citation type="journal article" date="2021" name="Nat. Commun.">
        <title>Genetic determinants of endophytism in the Arabidopsis root mycobiome.</title>
        <authorList>
            <person name="Mesny F."/>
            <person name="Miyauchi S."/>
            <person name="Thiergart T."/>
            <person name="Pickel B."/>
            <person name="Atanasova L."/>
            <person name="Karlsson M."/>
            <person name="Huettel B."/>
            <person name="Barry K.W."/>
            <person name="Haridas S."/>
            <person name="Chen C."/>
            <person name="Bauer D."/>
            <person name="Andreopoulos W."/>
            <person name="Pangilinan J."/>
            <person name="LaButti K."/>
            <person name="Riley R."/>
            <person name="Lipzen A."/>
            <person name="Clum A."/>
            <person name="Drula E."/>
            <person name="Henrissat B."/>
            <person name="Kohler A."/>
            <person name="Grigoriev I.V."/>
            <person name="Martin F.M."/>
            <person name="Hacquard S."/>
        </authorList>
    </citation>
    <scope>NUCLEOTIDE SEQUENCE</scope>
    <source>
        <strain evidence="1">MPI-CAGE-CH-0235</strain>
    </source>
</reference>
<gene>
    <name evidence="1" type="ORF">B0I35DRAFT_420839</name>
</gene>
<organism evidence="1 2">
    <name type="scientific">Stachybotrys elegans</name>
    <dbReference type="NCBI Taxonomy" id="80388"/>
    <lineage>
        <taxon>Eukaryota</taxon>
        <taxon>Fungi</taxon>
        <taxon>Dikarya</taxon>
        <taxon>Ascomycota</taxon>
        <taxon>Pezizomycotina</taxon>
        <taxon>Sordariomycetes</taxon>
        <taxon>Hypocreomycetidae</taxon>
        <taxon>Hypocreales</taxon>
        <taxon>Stachybotryaceae</taxon>
        <taxon>Stachybotrys</taxon>
    </lineage>
</organism>
<dbReference type="OrthoDB" id="3431997at2759"/>
<sequence length="232" mass="26443">MATTADCTRHNSLPSAKADSASFLKAVLLYTDMYTAAHIHLNTPSSHTDYFFQWKMWRLSVPQLLLHRGASKHGPVINFAKYKPLSRTMQLGLGDPSKRSEDGQLEQMELTREKNFMFRSDYQFSTSVGRKDGTSASFRWRKNRQMRFKTVYDCVDEDSQVVAKLFSGGMVNAEKGAEIELLIGLDQSLQEVLLMSALAVWAMESMEVRSILRVFLRVYSHTAIYYEKCSAV</sequence>
<proteinExistence type="predicted"/>
<keyword evidence="2" id="KW-1185">Reference proteome</keyword>
<comment type="caution">
    <text evidence="1">The sequence shown here is derived from an EMBL/GenBank/DDBJ whole genome shotgun (WGS) entry which is preliminary data.</text>
</comment>
<protein>
    <submittedName>
        <fullName evidence="1">Uncharacterized protein</fullName>
    </submittedName>
</protein>
<dbReference type="Proteomes" id="UP000813444">
    <property type="component" value="Unassembled WGS sequence"/>
</dbReference>
<dbReference type="AlphaFoldDB" id="A0A8K0WW93"/>
<evidence type="ECO:0000313" key="1">
    <source>
        <dbReference type="EMBL" id="KAH7325624.1"/>
    </source>
</evidence>